<name>A0ABU0KS23_9BACL</name>
<evidence type="ECO:0000313" key="2">
    <source>
        <dbReference type="Proteomes" id="UP001242811"/>
    </source>
</evidence>
<organism evidence="1 2">
    <name type="scientific">Paenibacillus brasilensis</name>
    <dbReference type="NCBI Taxonomy" id="128574"/>
    <lineage>
        <taxon>Bacteria</taxon>
        <taxon>Bacillati</taxon>
        <taxon>Bacillota</taxon>
        <taxon>Bacilli</taxon>
        <taxon>Bacillales</taxon>
        <taxon>Paenibacillaceae</taxon>
        <taxon>Paenibacillus</taxon>
    </lineage>
</organism>
<comment type="caution">
    <text evidence="1">The sequence shown here is derived from an EMBL/GenBank/DDBJ whole genome shotgun (WGS) entry which is preliminary data.</text>
</comment>
<proteinExistence type="predicted"/>
<keyword evidence="2" id="KW-1185">Reference proteome</keyword>
<accession>A0ABU0KS23</accession>
<sequence length="37" mass="4325">MDGGTNRNIAFEQHHKSRLSIQYDLEVNEWCPFCGEV</sequence>
<reference evidence="1 2" key="1">
    <citation type="submission" date="2023-07" db="EMBL/GenBank/DDBJ databases">
        <title>Genomic Encyclopedia of Type Strains, Phase IV (KMG-IV): sequencing the most valuable type-strain genomes for metagenomic binning, comparative biology and taxonomic classification.</title>
        <authorList>
            <person name="Goeker M."/>
        </authorList>
    </citation>
    <scope>NUCLEOTIDE SEQUENCE [LARGE SCALE GENOMIC DNA]</scope>
    <source>
        <strain evidence="1 2">DSM 14914</strain>
    </source>
</reference>
<protein>
    <submittedName>
        <fullName evidence="1">Uncharacterized protein</fullName>
    </submittedName>
</protein>
<evidence type="ECO:0000313" key="1">
    <source>
        <dbReference type="EMBL" id="MDQ0492232.1"/>
    </source>
</evidence>
<gene>
    <name evidence="1" type="ORF">QOZ95_000379</name>
</gene>
<dbReference type="EMBL" id="JAUSWA010000001">
    <property type="protein sequence ID" value="MDQ0492232.1"/>
    <property type="molecule type" value="Genomic_DNA"/>
</dbReference>
<dbReference type="Proteomes" id="UP001242811">
    <property type="component" value="Unassembled WGS sequence"/>
</dbReference>